<dbReference type="Gene3D" id="3.90.1150.10">
    <property type="entry name" value="Aspartate Aminotransferase, domain 1"/>
    <property type="match status" value="1"/>
</dbReference>
<keyword evidence="1" id="KW-0032">Aminotransferase</keyword>
<gene>
    <name evidence="1" type="ORF">PDMSB3_0002</name>
</gene>
<name>A0A5Q4ZKL2_9BURK</name>
<dbReference type="GO" id="GO:0003677">
    <property type="term" value="F:DNA binding"/>
    <property type="evidence" value="ECO:0007669"/>
    <property type="project" value="UniProtKB-KW"/>
</dbReference>
<keyword evidence="2" id="KW-1185">Reference proteome</keyword>
<proteinExistence type="predicted"/>
<dbReference type="GO" id="GO:0008483">
    <property type="term" value="F:transaminase activity"/>
    <property type="evidence" value="ECO:0007669"/>
    <property type="project" value="UniProtKB-KW"/>
</dbReference>
<sequence length="72" mass="8124">MQLFEMAEAHEIAIAPGAIFSCSREFRRHIRLNYGRPWTSDVEKEMHTLGLLATRALAEQGTARHTGREGAE</sequence>
<dbReference type="InterPro" id="IPR015422">
    <property type="entry name" value="PyrdxlP-dep_Trfase_small"/>
</dbReference>
<dbReference type="EMBL" id="LR699555">
    <property type="protein sequence ID" value="VVD30838.1"/>
    <property type="molecule type" value="Genomic_DNA"/>
</dbReference>
<reference evidence="1 2" key="1">
    <citation type="submission" date="2019-08" db="EMBL/GenBank/DDBJ databases">
        <authorList>
            <person name="Herpell B J."/>
        </authorList>
    </citation>
    <scope>NUCLEOTIDE SEQUENCE [LARGE SCALE GENOMIC DNA]</scope>
    <source>
        <strain evidence="2">Msb3</strain>
        <plasmid evidence="1 2">pI</plasmid>
    </source>
</reference>
<protein>
    <submittedName>
        <fullName evidence="1">DNA-binding transcriptional regulator, MocR family, contains an aminotransferase domain</fullName>
    </submittedName>
</protein>
<dbReference type="AlphaFoldDB" id="A0A5Q4ZKL2"/>
<evidence type="ECO:0000313" key="1">
    <source>
        <dbReference type="EMBL" id="VVD30838.1"/>
    </source>
</evidence>
<dbReference type="Proteomes" id="UP000325811">
    <property type="component" value="Plasmid pI"/>
</dbReference>
<geneLocation type="plasmid" evidence="1 2">
    <name>pI</name>
</geneLocation>
<keyword evidence="1" id="KW-0808">Transferase</keyword>
<dbReference type="InterPro" id="IPR015424">
    <property type="entry name" value="PyrdxlP-dep_Trfase"/>
</dbReference>
<dbReference type="KEGG" id="pdio:PDMSB3_0002.2"/>
<accession>A0A5Q4ZKL2</accession>
<dbReference type="RefSeq" id="WP_232064442.1">
    <property type="nucleotide sequence ID" value="NZ_LR699555.1"/>
</dbReference>
<organism evidence="1 2">
    <name type="scientific">Paraburkholderia dioscoreae</name>
    <dbReference type="NCBI Taxonomy" id="2604047"/>
    <lineage>
        <taxon>Bacteria</taxon>
        <taxon>Pseudomonadati</taxon>
        <taxon>Pseudomonadota</taxon>
        <taxon>Betaproteobacteria</taxon>
        <taxon>Burkholderiales</taxon>
        <taxon>Burkholderiaceae</taxon>
        <taxon>Paraburkholderia</taxon>
    </lineage>
</organism>
<dbReference type="SUPFAM" id="SSF53383">
    <property type="entry name" value="PLP-dependent transferases"/>
    <property type="match status" value="1"/>
</dbReference>
<keyword evidence="1" id="KW-0238">DNA-binding</keyword>
<evidence type="ECO:0000313" key="2">
    <source>
        <dbReference type="Proteomes" id="UP000325811"/>
    </source>
</evidence>
<keyword evidence="1" id="KW-0614">Plasmid</keyword>